<dbReference type="SUPFAM" id="SSF52768">
    <property type="entry name" value="Arginase/deacetylase"/>
    <property type="match status" value="1"/>
</dbReference>
<proteinExistence type="inferred from homology"/>
<dbReference type="InterPro" id="IPR023696">
    <property type="entry name" value="Ureohydrolase_dom_sf"/>
</dbReference>
<keyword evidence="9 12" id="KW-0805">Transcription regulation</keyword>
<keyword evidence="11" id="KW-0539">Nucleus</keyword>
<evidence type="ECO:0000256" key="3">
    <source>
        <dbReference type="ARBA" id="ARBA00012111"/>
    </source>
</evidence>
<dbReference type="GO" id="GO:0000118">
    <property type="term" value="C:histone deacetylase complex"/>
    <property type="evidence" value="ECO:0007669"/>
    <property type="project" value="TreeGrafter"/>
</dbReference>
<dbReference type="PANTHER" id="PTHR10625">
    <property type="entry name" value="HISTONE DEACETYLASE HDAC1-RELATED"/>
    <property type="match status" value="1"/>
</dbReference>
<organism evidence="18 19">
    <name type="scientific">Sinocyclocheilus anshuiensis</name>
    <dbReference type="NCBI Taxonomy" id="1608454"/>
    <lineage>
        <taxon>Eukaryota</taxon>
        <taxon>Metazoa</taxon>
        <taxon>Chordata</taxon>
        <taxon>Craniata</taxon>
        <taxon>Vertebrata</taxon>
        <taxon>Euteleostomi</taxon>
        <taxon>Actinopterygii</taxon>
        <taxon>Neopterygii</taxon>
        <taxon>Teleostei</taxon>
        <taxon>Ostariophysi</taxon>
        <taxon>Cypriniformes</taxon>
        <taxon>Cyprinidae</taxon>
        <taxon>Cyprininae</taxon>
        <taxon>Sinocyclocheilus</taxon>
    </lineage>
</organism>
<evidence type="ECO:0000313" key="18">
    <source>
        <dbReference type="Ensembl" id="ENSSANP00000012363.1"/>
    </source>
</evidence>
<feature type="binding site" evidence="14">
    <location>
        <position position="574"/>
    </location>
    <ligand>
        <name>Zn(2+)</name>
        <dbReference type="ChEBI" id="CHEBI:29105"/>
    </ligand>
</feature>
<reference evidence="18" key="2">
    <citation type="submission" date="2025-09" db="UniProtKB">
        <authorList>
            <consortium name="Ensembl"/>
        </authorList>
    </citation>
    <scope>IDENTIFICATION</scope>
</reference>
<evidence type="ECO:0000256" key="15">
    <source>
        <dbReference type="PIRSR" id="PIRSR037911-3"/>
    </source>
</evidence>
<dbReference type="PANTHER" id="PTHR10625:SF42">
    <property type="entry name" value="HISTONE DEACETYLASE 7"/>
    <property type="match status" value="1"/>
</dbReference>
<evidence type="ECO:0000256" key="9">
    <source>
        <dbReference type="ARBA" id="ARBA00023015"/>
    </source>
</evidence>
<dbReference type="Ensembl" id="ENSSANT00000013216.1">
    <property type="protein sequence ID" value="ENSSANP00000012363.1"/>
    <property type="gene ID" value="ENSSANG00000006664.1"/>
</dbReference>
<keyword evidence="10 12" id="KW-0804">Transcription</keyword>
<reference evidence="18" key="1">
    <citation type="submission" date="2025-08" db="UniProtKB">
        <authorList>
            <consortium name="Ensembl"/>
        </authorList>
    </citation>
    <scope>IDENTIFICATION</scope>
</reference>
<dbReference type="PRINTS" id="PR01270">
    <property type="entry name" value="HDASUPER"/>
</dbReference>
<sequence length="896" mass="97578">MDLRVGERLVRPGSDTAFLSPLHPPLLIGPFNPQHCSQYSHQQLQRIQVHELAKLQLQQLKNKDKSQQSAVASALVKQKLAQVILKKQKAVLERTNSNPLSSPSVAYRLETALITAHSCLSAHAHRLMSSFWLHCCCFVLVAASEPNLKVKHKLKKHLNTRKSPLTRKESAPPAVKHRVPDTLDSSPSSSSTPVSGCSSPNDSLPNENGVLPATASLSHEVTVHSSAQSRRLSLQVESELGSLKLGRVPVLVPLGVEEQSGPLIQPVLILEPSGLVHTPLLAVPGLGPVPLRFSASGPHKPLSRTRSEPLPQSPRVLHPHLLQQQQHSAQLLERLKQQTHLGKLMSKSSEKPRLRQIPSEDMDSEEVGPSVGDAHQGRVRAESQRELESQEEQLNLQHTLILNQSRLWETQKQLQHLRRQTAHMETLAVPMMLGAAHRPLSRTQSSPASTSLTLPDKALPLTTAQEPPQSQPRFTTGLVYDSQMLKHQCTCGDNSSHPEHAGRIQSIWSRLQERGLRGQCESIRGRKATLEELQSVHTERHVLLYGTNPLNRLKLDNRKLAGILSQRMFVMLPCGGVGVDNDTIWNEMHTSTASRLAAGSVTELAFRVAKGELKNGFAVVRPPGHHADPSNPMGFCFFNSVAIAAKQLQQKLSASKILIVDWDVHHGNGTQEIFYNDPSVLYISLHRYDNGNFFPGSGGPAEVGSGAGEGFNVNVAWTGGLEPPMGDAEYLAAFRMVVMPIAQEFSPDVVLVSSGFDAAEGHPAPLGGYRVTLMALAGGRVVLALEGGHDLTAICDASEACVSALLGLEEPLPESTLLQTPNANGVLSLQRVLQIQSQYWPSLKPLMGTVGMSFLGAQRKDCEETDTVNAMASLSVGVLTNKSLADEPMEHDEDSL</sequence>
<dbReference type="EC" id="3.5.1.98" evidence="3 12"/>
<evidence type="ECO:0000256" key="14">
    <source>
        <dbReference type="PIRSR" id="PIRSR037911-2"/>
    </source>
</evidence>
<evidence type="ECO:0000256" key="8">
    <source>
        <dbReference type="ARBA" id="ARBA00022853"/>
    </source>
</evidence>
<feature type="binding site" evidence="14">
    <location>
        <position position="491"/>
    </location>
    <ligand>
        <name>Zn(2+)</name>
        <dbReference type="ChEBI" id="CHEBI:29105"/>
    </ligand>
</feature>
<dbReference type="InterPro" id="IPR037138">
    <property type="entry name" value="His_deacetylse_dom_sf"/>
</dbReference>
<evidence type="ECO:0000313" key="19">
    <source>
        <dbReference type="Proteomes" id="UP000472260"/>
    </source>
</evidence>
<evidence type="ECO:0000256" key="6">
    <source>
        <dbReference type="ARBA" id="ARBA00022801"/>
    </source>
</evidence>
<protein>
    <recommendedName>
        <fullName evidence="3 12">Histone deacetylase</fullName>
        <ecNumber evidence="3 12">3.5.1.98</ecNumber>
    </recommendedName>
</protein>
<keyword evidence="4 12" id="KW-0678">Repressor</keyword>
<comment type="similarity">
    <text evidence="2 12">Belongs to the histone deacetylase family. HD type 2 subfamily.</text>
</comment>
<feature type="binding site" evidence="14">
    <location>
        <position position="497"/>
    </location>
    <ligand>
        <name>Zn(2+)</name>
        <dbReference type="ChEBI" id="CHEBI:29105"/>
    </ligand>
</feature>
<dbReference type="InterPro" id="IPR046949">
    <property type="entry name" value="HDAC4/5/7/9"/>
</dbReference>
<feature type="domain" description="Histone deacetylase" evidence="17">
    <location>
        <begin position="497"/>
        <end position="805"/>
    </location>
</feature>
<evidence type="ECO:0000256" key="7">
    <source>
        <dbReference type="ARBA" id="ARBA00022833"/>
    </source>
</evidence>
<evidence type="ECO:0000259" key="17">
    <source>
        <dbReference type="Pfam" id="PF00850"/>
    </source>
</evidence>
<dbReference type="Pfam" id="PF00850">
    <property type="entry name" value="Hist_deacetyl"/>
    <property type="match status" value="1"/>
</dbReference>
<evidence type="ECO:0000256" key="16">
    <source>
        <dbReference type="SAM" id="MobiDB-lite"/>
    </source>
</evidence>
<evidence type="ECO:0000256" key="13">
    <source>
        <dbReference type="PIRSR" id="PIRSR037911-1"/>
    </source>
</evidence>
<feature type="compositionally biased region" description="Low complexity" evidence="16">
    <location>
        <begin position="185"/>
        <end position="200"/>
    </location>
</feature>
<dbReference type="GO" id="GO:0040029">
    <property type="term" value="P:epigenetic regulation of gene expression"/>
    <property type="evidence" value="ECO:0007669"/>
    <property type="project" value="TreeGrafter"/>
</dbReference>
<dbReference type="InterPro" id="IPR000286">
    <property type="entry name" value="HDACs"/>
</dbReference>
<feature type="active site" evidence="13">
    <location>
        <position position="626"/>
    </location>
</feature>
<dbReference type="GO" id="GO:0046872">
    <property type="term" value="F:metal ion binding"/>
    <property type="evidence" value="ECO:0007669"/>
    <property type="project" value="UniProtKB-KW"/>
</dbReference>
<name>A0A671KWS5_9TELE</name>
<dbReference type="PIRSF" id="PIRSF037911">
    <property type="entry name" value="HDAC_II_euk"/>
    <property type="match status" value="1"/>
</dbReference>
<gene>
    <name evidence="18" type="primary">LOC107704627</name>
</gene>
<dbReference type="GO" id="GO:0000122">
    <property type="term" value="P:negative regulation of transcription by RNA polymerase II"/>
    <property type="evidence" value="ECO:0007669"/>
    <property type="project" value="InterPro"/>
</dbReference>
<keyword evidence="6 12" id="KW-0378">Hydrolase</keyword>
<keyword evidence="8 12" id="KW-0156">Chromatin regulator</keyword>
<feature type="binding site" evidence="14">
    <location>
        <position position="489"/>
    </location>
    <ligand>
        <name>Zn(2+)</name>
        <dbReference type="ChEBI" id="CHEBI:29105"/>
    </ligand>
</feature>
<evidence type="ECO:0000256" key="1">
    <source>
        <dbReference type="ARBA" id="ARBA00004123"/>
    </source>
</evidence>
<dbReference type="Gene3D" id="3.40.800.20">
    <property type="entry name" value="Histone deacetylase domain"/>
    <property type="match status" value="1"/>
</dbReference>
<keyword evidence="7 14" id="KW-0862">Zinc</keyword>
<comment type="subcellular location">
    <subcellularLocation>
        <location evidence="1 12">Nucleus</location>
    </subcellularLocation>
</comment>
<keyword evidence="19" id="KW-1185">Reference proteome</keyword>
<dbReference type="FunFam" id="3.40.800.20:FF:000002">
    <property type="entry name" value="Histone deacetylase"/>
    <property type="match status" value="1"/>
</dbReference>
<dbReference type="AlphaFoldDB" id="A0A671KWS5"/>
<keyword evidence="5 14" id="KW-0479">Metal-binding</keyword>
<evidence type="ECO:0000256" key="4">
    <source>
        <dbReference type="ARBA" id="ARBA00022491"/>
    </source>
</evidence>
<evidence type="ECO:0000256" key="10">
    <source>
        <dbReference type="ARBA" id="ARBA00023163"/>
    </source>
</evidence>
<accession>A0A671KWS5</accession>
<feature type="region of interest" description="Disordered" evidence="16">
    <location>
        <begin position="159"/>
        <end position="211"/>
    </location>
</feature>
<feature type="region of interest" description="Disordered" evidence="16">
    <location>
        <begin position="343"/>
        <end position="377"/>
    </location>
</feature>
<comment type="catalytic activity">
    <reaction evidence="12">
        <text>N(6)-acetyl-L-lysyl-[histone] + H2O = L-lysyl-[histone] + acetate</text>
        <dbReference type="Rhea" id="RHEA:58196"/>
        <dbReference type="Rhea" id="RHEA-COMP:9845"/>
        <dbReference type="Rhea" id="RHEA-COMP:11338"/>
        <dbReference type="ChEBI" id="CHEBI:15377"/>
        <dbReference type="ChEBI" id="CHEBI:29969"/>
        <dbReference type="ChEBI" id="CHEBI:30089"/>
        <dbReference type="ChEBI" id="CHEBI:61930"/>
        <dbReference type="EC" id="3.5.1.98"/>
    </reaction>
</comment>
<dbReference type="GO" id="GO:0141221">
    <property type="term" value="F:histone deacetylase activity, hydrolytic mechanism"/>
    <property type="evidence" value="ECO:0007669"/>
    <property type="project" value="UniProtKB-EC"/>
</dbReference>
<dbReference type="CDD" id="cd11681">
    <property type="entry name" value="HDAC_classIIa"/>
    <property type="match status" value="1"/>
</dbReference>
<comment type="function">
    <text evidence="12">Responsible for the deacetylation of lysine residues on the N-terminal part of the core histones (H2A, H2B, H3 and H4). Histone deacetylation gives a tag for epigenetic repression and plays an important role in transcriptional regulation, cell cycle progression and developmental events.</text>
</comment>
<evidence type="ECO:0000256" key="5">
    <source>
        <dbReference type="ARBA" id="ARBA00022723"/>
    </source>
</evidence>
<feature type="site" description="Contributes to catalysis" evidence="15">
    <location>
        <position position="789"/>
    </location>
</feature>
<evidence type="ECO:0000256" key="12">
    <source>
        <dbReference type="PIRNR" id="PIRNR037911"/>
    </source>
</evidence>
<evidence type="ECO:0000256" key="2">
    <source>
        <dbReference type="ARBA" id="ARBA00007738"/>
    </source>
</evidence>
<dbReference type="InterPro" id="IPR023801">
    <property type="entry name" value="His_deacetylse_dom"/>
</dbReference>
<dbReference type="Proteomes" id="UP000472260">
    <property type="component" value="Unassembled WGS sequence"/>
</dbReference>
<evidence type="ECO:0000256" key="11">
    <source>
        <dbReference type="ARBA" id="ARBA00023242"/>
    </source>
</evidence>